<keyword evidence="4" id="KW-0653">Protein transport</keyword>
<keyword evidence="2" id="KW-0813">Transport</keyword>
<dbReference type="GO" id="GO:0015031">
    <property type="term" value="P:protein transport"/>
    <property type="evidence" value="ECO:0007669"/>
    <property type="project" value="UniProtKB-KW"/>
</dbReference>
<name>A0AAD8MSL4_9APIA</name>
<evidence type="ECO:0000313" key="6">
    <source>
        <dbReference type="Proteomes" id="UP001237642"/>
    </source>
</evidence>
<dbReference type="InterPro" id="IPR011989">
    <property type="entry name" value="ARM-like"/>
</dbReference>
<dbReference type="AlphaFoldDB" id="A0AAD8MSL4"/>
<evidence type="ECO:0000256" key="3">
    <source>
        <dbReference type="ARBA" id="ARBA00022737"/>
    </source>
</evidence>
<dbReference type="EMBL" id="JAUIZM010000005">
    <property type="protein sequence ID" value="KAK1383492.1"/>
    <property type="molecule type" value="Genomic_DNA"/>
</dbReference>
<keyword evidence="6" id="KW-1185">Reference proteome</keyword>
<dbReference type="Gene3D" id="1.25.10.10">
    <property type="entry name" value="Leucine-rich Repeat Variant"/>
    <property type="match status" value="1"/>
</dbReference>
<protein>
    <submittedName>
        <fullName evidence="5">Uncharacterized protein</fullName>
    </submittedName>
</protein>
<proteinExistence type="inferred from homology"/>
<accession>A0AAD8MSL4</accession>
<evidence type="ECO:0000256" key="2">
    <source>
        <dbReference type="ARBA" id="ARBA00022448"/>
    </source>
</evidence>
<dbReference type="PANTHER" id="PTHR23316">
    <property type="entry name" value="IMPORTIN ALPHA"/>
    <property type="match status" value="1"/>
</dbReference>
<sequence>MVRVNSFQGFFYDVPDELALRIPQLLREESEVTGPVKVKTDANCIRLLNLIQAAHKFKIVSLMDCTCGALADYVKDERYLKATCIDPRSKVDRKAFRKVFHPRLRSHKETTFINVSEFGDVYYYPLLGYEKKMEELFFRNENLLFKDFSEKFMKYSDFAVNEDYFKNIKNMYKDKNQALEHCSQLCQDIDSSSYKKLRKLNHILVLINDEIRVDLGLARCLDIGVATRLALILKNIDLCDIQFWAVCILSRLNFNNCGAVIKETVPDLLKHICSLRSNELATEAAITLTHVANAYSKMITISHVQSLHGVVEKLTCEGCGVLDYLAMILVIVCREKGLSFSQKVKVVLPILGALLQKSIAFCNTHVVRACYALSYLSYGKSVAVPLSICKRLIVLSSHTSSFVVGPALGVVGNIVRWGHTNLVEDLVKTCKLLQCLKENILCSRTKKIQKEGCQIIANIAARVTYINDIIDAGLLDSLCNLLKEAESDVKMEAAWAIIYILPIDSYKYENINNYGSGMLMYYDCNSMVYYGKLNLLLCLDRDLMAAAIRGSFRNHNCKILYADECR</sequence>
<dbReference type="SUPFAM" id="SSF48371">
    <property type="entry name" value="ARM repeat"/>
    <property type="match status" value="1"/>
</dbReference>
<dbReference type="Proteomes" id="UP001237642">
    <property type="component" value="Unassembled WGS sequence"/>
</dbReference>
<reference evidence="5" key="2">
    <citation type="submission" date="2023-05" db="EMBL/GenBank/DDBJ databases">
        <authorList>
            <person name="Schelkunov M.I."/>
        </authorList>
    </citation>
    <scope>NUCLEOTIDE SEQUENCE</scope>
    <source>
        <strain evidence="5">Hsosn_3</strain>
        <tissue evidence="5">Leaf</tissue>
    </source>
</reference>
<dbReference type="InterPro" id="IPR000225">
    <property type="entry name" value="Armadillo"/>
</dbReference>
<organism evidence="5 6">
    <name type="scientific">Heracleum sosnowskyi</name>
    <dbReference type="NCBI Taxonomy" id="360622"/>
    <lineage>
        <taxon>Eukaryota</taxon>
        <taxon>Viridiplantae</taxon>
        <taxon>Streptophyta</taxon>
        <taxon>Embryophyta</taxon>
        <taxon>Tracheophyta</taxon>
        <taxon>Spermatophyta</taxon>
        <taxon>Magnoliopsida</taxon>
        <taxon>eudicotyledons</taxon>
        <taxon>Gunneridae</taxon>
        <taxon>Pentapetalae</taxon>
        <taxon>asterids</taxon>
        <taxon>campanulids</taxon>
        <taxon>Apiales</taxon>
        <taxon>Apiaceae</taxon>
        <taxon>Apioideae</taxon>
        <taxon>apioid superclade</taxon>
        <taxon>Tordylieae</taxon>
        <taxon>Tordyliinae</taxon>
        <taxon>Heracleum</taxon>
    </lineage>
</organism>
<keyword evidence="3" id="KW-0677">Repeat</keyword>
<gene>
    <name evidence="5" type="ORF">POM88_021227</name>
</gene>
<comment type="similarity">
    <text evidence="1">Belongs to the importin alpha family.</text>
</comment>
<evidence type="ECO:0000256" key="1">
    <source>
        <dbReference type="ARBA" id="ARBA00010394"/>
    </source>
</evidence>
<dbReference type="Pfam" id="PF00514">
    <property type="entry name" value="Arm"/>
    <property type="match status" value="1"/>
</dbReference>
<evidence type="ECO:0000256" key="4">
    <source>
        <dbReference type="ARBA" id="ARBA00022927"/>
    </source>
</evidence>
<reference evidence="5" key="1">
    <citation type="submission" date="2023-02" db="EMBL/GenBank/DDBJ databases">
        <title>Genome of toxic invasive species Heracleum sosnowskyi carries increased number of genes despite the absence of recent whole-genome duplications.</title>
        <authorList>
            <person name="Schelkunov M."/>
            <person name="Shtratnikova V."/>
            <person name="Makarenko M."/>
            <person name="Klepikova A."/>
            <person name="Omelchenko D."/>
            <person name="Novikova G."/>
            <person name="Obukhova E."/>
            <person name="Bogdanov V."/>
            <person name="Penin A."/>
            <person name="Logacheva M."/>
        </authorList>
    </citation>
    <scope>NUCLEOTIDE SEQUENCE</scope>
    <source>
        <strain evidence="5">Hsosn_3</strain>
        <tissue evidence="5">Leaf</tissue>
    </source>
</reference>
<dbReference type="InterPro" id="IPR016024">
    <property type="entry name" value="ARM-type_fold"/>
</dbReference>
<evidence type="ECO:0000313" key="5">
    <source>
        <dbReference type="EMBL" id="KAK1383492.1"/>
    </source>
</evidence>
<comment type="caution">
    <text evidence="5">The sequence shown here is derived from an EMBL/GenBank/DDBJ whole genome shotgun (WGS) entry which is preliminary data.</text>
</comment>